<feature type="compositionally biased region" description="Basic and acidic residues" evidence="1">
    <location>
        <begin position="1"/>
        <end position="17"/>
    </location>
</feature>
<gene>
    <name evidence="2" type="ORF">PR017_06760</name>
</gene>
<reference evidence="2 3" key="1">
    <citation type="journal article" date="2018" name="Sci. Rep.">
        <title>Rhizobium tumorigenes sp. nov., a novel plant tumorigenic bacterium isolated from cane gall tumors on thornless blackberry.</title>
        <authorList>
            <person name="Kuzmanovi N."/>
            <person name="Smalla K."/>
            <person name="Gronow S."/>
            <person name="PuBawska J."/>
        </authorList>
    </citation>
    <scope>NUCLEOTIDE SEQUENCE [LARGE SCALE GENOMIC DNA]</scope>
    <source>
        <strain evidence="2 3">1078</strain>
    </source>
</reference>
<dbReference type="Pfam" id="PF11154">
    <property type="entry name" value="DUF2934"/>
    <property type="match status" value="1"/>
</dbReference>
<dbReference type="EMBL" id="CP117255">
    <property type="protein sequence ID" value="WFR96812.1"/>
    <property type="molecule type" value="Genomic_DNA"/>
</dbReference>
<evidence type="ECO:0000313" key="3">
    <source>
        <dbReference type="Proteomes" id="UP000249499"/>
    </source>
</evidence>
<accession>A0AAF1KC20</accession>
<dbReference type="KEGG" id="rtu:PR017_06760"/>
<feature type="compositionally biased region" description="Basic and acidic residues" evidence="1">
    <location>
        <begin position="63"/>
        <end position="73"/>
    </location>
</feature>
<feature type="compositionally biased region" description="Polar residues" evidence="1">
    <location>
        <begin position="88"/>
        <end position="97"/>
    </location>
</feature>
<keyword evidence="3" id="KW-1185">Reference proteome</keyword>
<dbReference type="AlphaFoldDB" id="A0AAF1KC20"/>
<dbReference type="Proteomes" id="UP000249499">
    <property type="component" value="Chromosome"/>
</dbReference>
<evidence type="ECO:0000313" key="2">
    <source>
        <dbReference type="EMBL" id="WFR96812.1"/>
    </source>
</evidence>
<proteinExistence type="predicted"/>
<feature type="compositionally biased region" description="Basic and acidic residues" evidence="1">
    <location>
        <begin position="26"/>
        <end position="35"/>
    </location>
</feature>
<dbReference type="RefSeq" id="WP_111215692.1">
    <property type="nucleotide sequence ID" value="NZ_CP117255.1"/>
</dbReference>
<dbReference type="InterPro" id="IPR021327">
    <property type="entry name" value="DUF2934"/>
</dbReference>
<evidence type="ECO:0000256" key="1">
    <source>
        <dbReference type="SAM" id="MobiDB-lite"/>
    </source>
</evidence>
<name>A0AAF1KC20_9HYPH</name>
<reference evidence="3" key="2">
    <citation type="journal article" date="2023" name="MicrobiologyOpen">
        <title>Genomics of the tumorigenes clade of the family Rhizobiaceae and description of Rhizobium rhododendri sp. nov.</title>
        <authorList>
            <person name="Kuzmanovic N."/>
            <person name="diCenzo G.C."/>
            <person name="Bunk B."/>
            <person name="Sproeer C."/>
            <person name="Fruehling A."/>
            <person name="Neumann-Schaal M."/>
            <person name="Overmann J."/>
            <person name="Smalla K."/>
        </authorList>
    </citation>
    <scope>NUCLEOTIDE SEQUENCE [LARGE SCALE GENOMIC DNA]</scope>
    <source>
        <strain evidence="3">1078</strain>
    </source>
</reference>
<feature type="region of interest" description="Disordered" evidence="1">
    <location>
        <begin position="1"/>
        <end position="97"/>
    </location>
</feature>
<sequence length="97" mass="10942">MSDNRETEIQRRAHAIWERNGQPDGAHSEHWAEAERDYDDEVGTGGKADSQTIEGDDLASPRAMREAAREHSDTYMVATDLEDDDQRTNANGTREQP</sequence>
<organism evidence="2 3">
    <name type="scientific">Rhizobium tumorigenes</name>
    <dbReference type="NCBI Taxonomy" id="2041385"/>
    <lineage>
        <taxon>Bacteria</taxon>
        <taxon>Pseudomonadati</taxon>
        <taxon>Pseudomonadota</taxon>
        <taxon>Alphaproteobacteria</taxon>
        <taxon>Hyphomicrobiales</taxon>
        <taxon>Rhizobiaceae</taxon>
        <taxon>Rhizobium/Agrobacterium group</taxon>
        <taxon>Rhizobium</taxon>
    </lineage>
</organism>
<protein>
    <submittedName>
        <fullName evidence="2">DUF2934 domain-containing protein</fullName>
    </submittedName>
</protein>